<comment type="caution">
    <text evidence="2">The sequence shown here is derived from an EMBL/GenBank/DDBJ whole genome shotgun (WGS) entry which is preliminary data.</text>
</comment>
<protein>
    <recommendedName>
        <fullName evidence="4">TonB C-terminal domain-containing protein</fullName>
    </recommendedName>
</protein>
<reference evidence="2 3" key="1">
    <citation type="submission" date="2019-10" db="EMBL/GenBank/DDBJ databases">
        <title>Genome sequence of Phaeocystidibacter marisrubri JCM30614 (type strain).</title>
        <authorList>
            <person name="Bowman J.P."/>
        </authorList>
    </citation>
    <scope>NUCLEOTIDE SEQUENCE [LARGE SCALE GENOMIC DNA]</scope>
    <source>
        <strain evidence="2 3">JCM 30614</strain>
    </source>
</reference>
<sequence length="110" mass="12109">MTFKLTLSTLALSMLIASSAIANPVKPVPTDVTPMPEEIAEVVSLTQSSNVYGRAKIKFHIDETGHLVLEEVHASNVELYHHIWKTVRGMEIQDTTVVVGQQNSLTIILN</sequence>
<feature type="chain" id="PRO_5026944923" description="TonB C-terminal domain-containing protein" evidence="1">
    <location>
        <begin position="23"/>
        <end position="110"/>
    </location>
</feature>
<name>A0A6L3ZIM1_9FLAO</name>
<dbReference type="Proteomes" id="UP000484164">
    <property type="component" value="Unassembled WGS sequence"/>
</dbReference>
<dbReference type="AlphaFoldDB" id="A0A6L3ZIM1"/>
<dbReference type="EMBL" id="WBVQ01000001">
    <property type="protein sequence ID" value="KAB2817852.1"/>
    <property type="molecule type" value="Genomic_DNA"/>
</dbReference>
<feature type="signal peptide" evidence="1">
    <location>
        <begin position="1"/>
        <end position="22"/>
    </location>
</feature>
<organism evidence="2 3">
    <name type="scientific">Phaeocystidibacter marisrubri</name>
    <dbReference type="NCBI Taxonomy" id="1577780"/>
    <lineage>
        <taxon>Bacteria</taxon>
        <taxon>Pseudomonadati</taxon>
        <taxon>Bacteroidota</taxon>
        <taxon>Flavobacteriia</taxon>
        <taxon>Flavobacteriales</taxon>
        <taxon>Phaeocystidibacteraceae</taxon>
        <taxon>Phaeocystidibacter</taxon>
    </lineage>
</organism>
<keyword evidence="3" id="KW-1185">Reference proteome</keyword>
<accession>A0A6L3ZIM1</accession>
<dbReference type="RefSeq" id="WP_151692540.1">
    <property type="nucleotide sequence ID" value="NZ_BMGX01000002.1"/>
</dbReference>
<evidence type="ECO:0000313" key="3">
    <source>
        <dbReference type="Proteomes" id="UP000484164"/>
    </source>
</evidence>
<dbReference type="OrthoDB" id="9911909at2"/>
<evidence type="ECO:0000313" key="2">
    <source>
        <dbReference type="EMBL" id="KAB2817852.1"/>
    </source>
</evidence>
<proteinExistence type="predicted"/>
<keyword evidence="1" id="KW-0732">Signal</keyword>
<evidence type="ECO:0008006" key="4">
    <source>
        <dbReference type="Google" id="ProtNLM"/>
    </source>
</evidence>
<gene>
    <name evidence="2" type="ORF">F8C82_05465</name>
</gene>
<evidence type="ECO:0000256" key="1">
    <source>
        <dbReference type="SAM" id="SignalP"/>
    </source>
</evidence>